<gene>
    <name evidence="8" type="ORF">SLS56_011098</name>
</gene>
<evidence type="ECO:0000256" key="6">
    <source>
        <dbReference type="SAM" id="MobiDB-lite"/>
    </source>
</evidence>
<evidence type="ECO:0000256" key="1">
    <source>
        <dbReference type="ARBA" id="ARBA00004123"/>
    </source>
</evidence>
<keyword evidence="9" id="KW-1185">Reference proteome</keyword>
<feature type="domain" description="Xylanolytic transcriptional activator regulatory" evidence="7">
    <location>
        <begin position="93"/>
        <end position="352"/>
    </location>
</feature>
<sequence>MSAADMIPAGELEDRVRNLEHGHLPNSEPYTPSIEPSQHYAASTTHAETAMGDVSADIQQQPSPSATSAGQDQTHSIHNLLSPALAIELCGIWFDMYHPWFPILHQPSLSESLHASHDLEQCAHFLTVKAIAAVTLTHTRSLLATTDQLNRWSKELRDQVLVEAVEQSSLHSIQALLILSNLDCGDGRSSKFWNLIALCKRMTLQLGLRDYVANQGNDFSGRSTIPPRLLPLPCTIIDREERIRAYWMTELLDSISTLGAGWNSTISPPPDVSAVLPCSDSIWAFPEHIINIWSIGEFHFSSAFSLCIILSTSELWHVHRFLQQSFDLRIYEQKSRFQAESQQIDERLTTWRAEFVAAVYRLINTEHAQEERAEMDPNIVLTNCILDCAVIILFQRLSPSPAGVTAPCDPWPYATNRCIYAADDLSAKLRQASDAELRVANPNLLAAVFAAARFYLVYAKAVGAELPRNLRVLVRALRVCAERWELARRLGAVLQTAAAEHQVPVFMSSLPVQFFDPQFSSLEVGDAVVDAAGALEEVMGLGVLGGAGAEGAVG</sequence>
<dbReference type="Proteomes" id="UP001521116">
    <property type="component" value="Unassembled WGS sequence"/>
</dbReference>
<keyword evidence="4" id="KW-0804">Transcription</keyword>
<dbReference type="InterPro" id="IPR007219">
    <property type="entry name" value="XnlR_reg_dom"/>
</dbReference>
<evidence type="ECO:0000256" key="5">
    <source>
        <dbReference type="ARBA" id="ARBA00023242"/>
    </source>
</evidence>
<dbReference type="Pfam" id="PF04082">
    <property type="entry name" value="Fungal_trans"/>
    <property type="match status" value="1"/>
</dbReference>
<accession>A0ABR3SCM3</accession>
<evidence type="ECO:0000313" key="9">
    <source>
        <dbReference type="Proteomes" id="UP001521116"/>
    </source>
</evidence>
<dbReference type="PANTHER" id="PTHR47338">
    <property type="entry name" value="ZN(II)2CYS6 TRANSCRIPTION FACTOR (EUROFUNG)-RELATED"/>
    <property type="match status" value="1"/>
</dbReference>
<evidence type="ECO:0000256" key="2">
    <source>
        <dbReference type="ARBA" id="ARBA00022723"/>
    </source>
</evidence>
<feature type="region of interest" description="Disordered" evidence="6">
    <location>
        <begin position="21"/>
        <end position="45"/>
    </location>
</feature>
<evidence type="ECO:0000313" key="8">
    <source>
        <dbReference type="EMBL" id="KAL1617235.1"/>
    </source>
</evidence>
<keyword evidence="5" id="KW-0539">Nucleus</keyword>
<dbReference type="InterPro" id="IPR050815">
    <property type="entry name" value="TF_fung"/>
</dbReference>
<protein>
    <recommendedName>
        <fullName evidence="7">Xylanolytic transcriptional activator regulatory domain-containing protein</fullName>
    </recommendedName>
</protein>
<dbReference type="PANTHER" id="PTHR47338:SF20">
    <property type="entry name" value="ZN(II)2CYS6 TRANSCRIPTION FACTOR (EUROFUNG)"/>
    <property type="match status" value="1"/>
</dbReference>
<dbReference type="CDD" id="cd12148">
    <property type="entry name" value="fungal_TF_MHR"/>
    <property type="match status" value="1"/>
</dbReference>
<comment type="subcellular location">
    <subcellularLocation>
        <location evidence="1">Nucleus</location>
    </subcellularLocation>
</comment>
<organism evidence="8 9">
    <name type="scientific">Neofusicoccum ribis</name>
    <dbReference type="NCBI Taxonomy" id="45134"/>
    <lineage>
        <taxon>Eukaryota</taxon>
        <taxon>Fungi</taxon>
        <taxon>Dikarya</taxon>
        <taxon>Ascomycota</taxon>
        <taxon>Pezizomycotina</taxon>
        <taxon>Dothideomycetes</taxon>
        <taxon>Dothideomycetes incertae sedis</taxon>
        <taxon>Botryosphaeriales</taxon>
        <taxon>Botryosphaeriaceae</taxon>
        <taxon>Neofusicoccum</taxon>
    </lineage>
</organism>
<keyword evidence="2" id="KW-0479">Metal-binding</keyword>
<keyword evidence="3" id="KW-0805">Transcription regulation</keyword>
<evidence type="ECO:0000256" key="3">
    <source>
        <dbReference type="ARBA" id="ARBA00023015"/>
    </source>
</evidence>
<evidence type="ECO:0000256" key="4">
    <source>
        <dbReference type="ARBA" id="ARBA00023163"/>
    </source>
</evidence>
<comment type="caution">
    <text evidence="8">The sequence shown here is derived from an EMBL/GenBank/DDBJ whole genome shotgun (WGS) entry which is preliminary data.</text>
</comment>
<name>A0ABR3SCM3_9PEZI</name>
<dbReference type="EMBL" id="JAJVDC020000239">
    <property type="protein sequence ID" value="KAL1617235.1"/>
    <property type="molecule type" value="Genomic_DNA"/>
</dbReference>
<proteinExistence type="predicted"/>
<evidence type="ECO:0000259" key="7">
    <source>
        <dbReference type="Pfam" id="PF04082"/>
    </source>
</evidence>
<reference evidence="8 9" key="1">
    <citation type="submission" date="2024-02" db="EMBL/GenBank/DDBJ databases">
        <title>De novo assembly and annotation of 12 fungi associated with fruit tree decline syndrome in Ontario, Canada.</title>
        <authorList>
            <person name="Sulman M."/>
            <person name="Ellouze W."/>
            <person name="Ilyukhin E."/>
        </authorList>
    </citation>
    <scope>NUCLEOTIDE SEQUENCE [LARGE SCALE GENOMIC DNA]</scope>
    <source>
        <strain evidence="8 9">M1-105</strain>
    </source>
</reference>
<feature type="compositionally biased region" description="Polar residues" evidence="6">
    <location>
        <begin position="28"/>
        <end position="45"/>
    </location>
</feature>